<keyword evidence="4" id="KW-1185">Reference proteome</keyword>
<keyword evidence="2" id="KW-0812">Transmembrane</keyword>
<evidence type="ECO:0000313" key="3">
    <source>
        <dbReference type="EMBL" id="SET70754.1"/>
    </source>
</evidence>
<feature type="transmembrane region" description="Helical" evidence="2">
    <location>
        <begin position="224"/>
        <end position="245"/>
    </location>
</feature>
<dbReference type="Proteomes" id="UP000199181">
    <property type="component" value="Unassembled WGS sequence"/>
</dbReference>
<reference evidence="4" key="1">
    <citation type="submission" date="2016-10" db="EMBL/GenBank/DDBJ databases">
        <authorList>
            <person name="Varghese N."/>
            <person name="Submissions S."/>
        </authorList>
    </citation>
    <scope>NUCLEOTIDE SEQUENCE [LARGE SCALE GENOMIC DNA]</scope>
    <source>
        <strain evidence="4">DSM 16858</strain>
    </source>
</reference>
<proteinExistence type="predicted"/>
<evidence type="ECO:0000256" key="2">
    <source>
        <dbReference type="SAM" id="Phobius"/>
    </source>
</evidence>
<feature type="compositionally biased region" description="Pro residues" evidence="1">
    <location>
        <begin position="161"/>
        <end position="171"/>
    </location>
</feature>
<accession>A0A1I0GHW3</accession>
<keyword evidence="2" id="KW-1133">Transmembrane helix</keyword>
<feature type="region of interest" description="Disordered" evidence="1">
    <location>
        <begin position="156"/>
        <end position="216"/>
    </location>
</feature>
<dbReference type="AlphaFoldDB" id="A0A1I0GHW3"/>
<evidence type="ECO:0000313" key="4">
    <source>
        <dbReference type="Proteomes" id="UP000199181"/>
    </source>
</evidence>
<gene>
    <name evidence="3" type="ORF">SAMN05443639_1042</name>
</gene>
<evidence type="ECO:0000256" key="1">
    <source>
        <dbReference type="SAM" id="MobiDB-lite"/>
    </source>
</evidence>
<organism evidence="3 4">
    <name type="scientific">Stigmatella erecta</name>
    <dbReference type="NCBI Taxonomy" id="83460"/>
    <lineage>
        <taxon>Bacteria</taxon>
        <taxon>Pseudomonadati</taxon>
        <taxon>Myxococcota</taxon>
        <taxon>Myxococcia</taxon>
        <taxon>Myxococcales</taxon>
        <taxon>Cystobacterineae</taxon>
        <taxon>Archangiaceae</taxon>
        <taxon>Stigmatella</taxon>
    </lineage>
</organism>
<name>A0A1I0GHW3_9BACT</name>
<dbReference type="RefSeq" id="WP_093519254.1">
    <property type="nucleotide sequence ID" value="NZ_FOIJ01000004.1"/>
</dbReference>
<protein>
    <submittedName>
        <fullName evidence="3">Uncharacterized protein</fullName>
    </submittedName>
</protein>
<sequence length="327" mass="34540">MPLLSTLFLLAQAPQAPQEPITVLVAPSDTVGVPTHIVEFAQEHVTEQARAKGFTVKRMKDILRRMPPARRRTLLRCKRTELRCLTSLGQAGKTEAVLVAELIQRSDGYRVGTKLYNSKDGALLAEHLIPGVGEDGMLDALTQSLDVVSPKVAATLRPGSVPVPPPEPKPSVPMEQTPAPTLEPSPEVKPGVPLAVKPPEPLPAVRPEVTPGAPTKDVKASRPWWIWMPAAGGAVTAGAGTYFLLQAQKKHDALKNSTVDNPLFNADQVAKDGKRHQLLSRIGFGLGVAGVATSTVLYLLPPGKSDVKPTVSVGPGGGMVGVAGTLP</sequence>
<dbReference type="EMBL" id="FOIJ01000004">
    <property type="protein sequence ID" value="SET70754.1"/>
    <property type="molecule type" value="Genomic_DNA"/>
</dbReference>
<keyword evidence="2" id="KW-0472">Membrane</keyword>
<feature type="transmembrane region" description="Helical" evidence="2">
    <location>
        <begin position="278"/>
        <end position="300"/>
    </location>
</feature>